<evidence type="ECO:0000256" key="7">
    <source>
        <dbReference type="SAM" id="Phobius"/>
    </source>
</evidence>
<keyword evidence="3 7" id="KW-1133">Transmembrane helix</keyword>
<evidence type="ECO:0000256" key="5">
    <source>
        <dbReference type="ARBA" id="ARBA00038359"/>
    </source>
</evidence>
<evidence type="ECO:0000313" key="10">
    <source>
        <dbReference type="Proteomes" id="UP000799429"/>
    </source>
</evidence>
<feature type="transmembrane region" description="Helical" evidence="7">
    <location>
        <begin position="246"/>
        <end position="266"/>
    </location>
</feature>
<dbReference type="InterPro" id="IPR052337">
    <property type="entry name" value="SAT4-like"/>
</dbReference>
<dbReference type="PANTHER" id="PTHR33048:SF168">
    <property type="match status" value="1"/>
</dbReference>
<organism evidence="9 10">
    <name type="scientific">Patellaria atrata CBS 101060</name>
    <dbReference type="NCBI Taxonomy" id="1346257"/>
    <lineage>
        <taxon>Eukaryota</taxon>
        <taxon>Fungi</taxon>
        <taxon>Dikarya</taxon>
        <taxon>Ascomycota</taxon>
        <taxon>Pezizomycotina</taxon>
        <taxon>Dothideomycetes</taxon>
        <taxon>Dothideomycetes incertae sedis</taxon>
        <taxon>Patellariales</taxon>
        <taxon>Patellariaceae</taxon>
        <taxon>Patellaria</taxon>
    </lineage>
</organism>
<comment type="subcellular location">
    <subcellularLocation>
        <location evidence="1">Membrane</location>
        <topology evidence="1">Multi-pass membrane protein</topology>
    </subcellularLocation>
</comment>
<dbReference type="InterPro" id="IPR049326">
    <property type="entry name" value="Rhodopsin_dom_fungi"/>
</dbReference>
<dbReference type="EMBL" id="MU006103">
    <property type="protein sequence ID" value="KAF2836529.1"/>
    <property type="molecule type" value="Genomic_DNA"/>
</dbReference>
<evidence type="ECO:0000313" key="9">
    <source>
        <dbReference type="EMBL" id="KAF2836529.1"/>
    </source>
</evidence>
<dbReference type="OrthoDB" id="10017208at2759"/>
<feature type="region of interest" description="Disordered" evidence="6">
    <location>
        <begin position="291"/>
        <end position="370"/>
    </location>
</feature>
<feature type="transmembrane region" description="Helical" evidence="7">
    <location>
        <begin position="44"/>
        <end position="66"/>
    </location>
</feature>
<feature type="transmembrane region" description="Helical" evidence="7">
    <location>
        <begin position="130"/>
        <end position="151"/>
    </location>
</feature>
<feature type="transmembrane region" description="Helical" evidence="7">
    <location>
        <begin position="212"/>
        <end position="234"/>
    </location>
</feature>
<protein>
    <recommendedName>
        <fullName evidence="8">Rhodopsin domain-containing protein</fullName>
    </recommendedName>
</protein>
<feature type="domain" description="Rhodopsin" evidence="8">
    <location>
        <begin position="28"/>
        <end position="272"/>
    </location>
</feature>
<keyword evidence="10" id="KW-1185">Reference proteome</keyword>
<dbReference type="Proteomes" id="UP000799429">
    <property type="component" value="Unassembled WGS sequence"/>
</dbReference>
<comment type="similarity">
    <text evidence="5">Belongs to the SAT4 family.</text>
</comment>
<accession>A0A9P4S5J2</accession>
<gene>
    <name evidence="9" type="ORF">M501DRAFT_1059930</name>
</gene>
<evidence type="ECO:0000256" key="4">
    <source>
        <dbReference type="ARBA" id="ARBA00023136"/>
    </source>
</evidence>
<dbReference type="AlphaFoldDB" id="A0A9P4S5J2"/>
<evidence type="ECO:0000256" key="1">
    <source>
        <dbReference type="ARBA" id="ARBA00004141"/>
    </source>
</evidence>
<dbReference type="PANTHER" id="PTHR33048">
    <property type="entry name" value="PTH11-LIKE INTEGRAL MEMBRANE PROTEIN (AFU_ORTHOLOGUE AFUA_5G11245)"/>
    <property type="match status" value="1"/>
</dbReference>
<dbReference type="Pfam" id="PF20684">
    <property type="entry name" value="Fung_rhodopsin"/>
    <property type="match status" value="1"/>
</dbReference>
<proteinExistence type="inferred from homology"/>
<evidence type="ECO:0000256" key="6">
    <source>
        <dbReference type="SAM" id="MobiDB-lite"/>
    </source>
</evidence>
<evidence type="ECO:0000256" key="2">
    <source>
        <dbReference type="ARBA" id="ARBA00022692"/>
    </source>
</evidence>
<keyword evidence="2 7" id="KW-0812">Transmembrane</keyword>
<feature type="compositionally biased region" description="Low complexity" evidence="6">
    <location>
        <begin position="291"/>
        <end position="300"/>
    </location>
</feature>
<reference evidence="9" key="1">
    <citation type="journal article" date="2020" name="Stud. Mycol.">
        <title>101 Dothideomycetes genomes: a test case for predicting lifestyles and emergence of pathogens.</title>
        <authorList>
            <person name="Haridas S."/>
            <person name="Albert R."/>
            <person name="Binder M."/>
            <person name="Bloem J."/>
            <person name="Labutti K."/>
            <person name="Salamov A."/>
            <person name="Andreopoulos B."/>
            <person name="Baker S."/>
            <person name="Barry K."/>
            <person name="Bills G."/>
            <person name="Bluhm B."/>
            <person name="Cannon C."/>
            <person name="Castanera R."/>
            <person name="Culley D."/>
            <person name="Daum C."/>
            <person name="Ezra D."/>
            <person name="Gonzalez J."/>
            <person name="Henrissat B."/>
            <person name="Kuo A."/>
            <person name="Liang C."/>
            <person name="Lipzen A."/>
            <person name="Lutzoni F."/>
            <person name="Magnuson J."/>
            <person name="Mondo S."/>
            <person name="Nolan M."/>
            <person name="Ohm R."/>
            <person name="Pangilinan J."/>
            <person name="Park H.-J."/>
            <person name="Ramirez L."/>
            <person name="Alfaro M."/>
            <person name="Sun H."/>
            <person name="Tritt A."/>
            <person name="Yoshinaga Y."/>
            <person name="Zwiers L.-H."/>
            <person name="Turgeon B."/>
            <person name="Goodwin S."/>
            <person name="Spatafora J."/>
            <person name="Crous P."/>
            <person name="Grigoriev I."/>
        </authorList>
    </citation>
    <scope>NUCLEOTIDE SEQUENCE</scope>
    <source>
        <strain evidence="9">CBS 101060</strain>
    </source>
</reference>
<feature type="compositionally biased region" description="Basic and acidic residues" evidence="6">
    <location>
        <begin position="354"/>
        <end position="370"/>
    </location>
</feature>
<feature type="transmembrane region" description="Helical" evidence="7">
    <location>
        <begin position="96"/>
        <end position="118"/>
    </location>
</feature>
<keyword evidence="4 7" id="KW-0472">Membrane</keyword>
<sequence>MDQLTEEGRRCFVATVVGCSIATVSVALRFVSERMVGKGIHLDDYLIAFALMCYLAASGSVFWGLFAGGGGKEMVDFLKDHSPESQKQMIITLKSVFIRFNIYLPAIEAIKLSILFFYRRIFSTQNYQRASAALIIISLAWWLTVQVRSLWVCRPMHLFWAPGGVVSGNCSKFNLHFFLAGLFETLIDVGILVLPIRSILRTQLPTRTRITLACIFALGGFVIITNILRLAWAFNPHNNAMFFGRVQFWADIHLSTTFLCACIPLYRPLARRCLRVGDLLSSHFRSKSAAYRSQSRSRSQPMGIGLGDVPGMGAKERGPYSPLRGASEGRLREGSGGSGSGSVTLAGEEVDGIEITREREGDKEWAGRYV</sequence>
<evidence type="ECO:0000256" key="3">
    <source>
        <dbReference type="ARBA" id="ARBA00022989"/>
    </source>
</evidence>
<dbReference type="GO" id="GO:0016020">
    <property type="term" value="C:membrane"/>
    <property type="evidence" value="ECO:0007669"/>
    <property type="project" value="UniProtKB-SubCell"/>
</dbReference>
<evidence type="ECO:0000259" key="8">
    <source>
        <dbReference type="Pfam" id="PF20684"/>
    </source>
</evidence>
<feature type="transmembrane region" description="Helical" evidence="7">
    <location>
        <begin position="177"/>
        <end position="200"/>
    </location>
</feature>
<feature type="transmembrane region" description="Helical" evidence="7">
    <location>
        <begin position="12"/>
        <end position="32"/>
    </location>
</feature>
<name>A0A9P4S5J2_9PEZI</name>
<comment type="caution">
    <text evidence="9">The sequence shown here is derived from an EMBL/GenBank/DDBJ whole genome shotgun (WGS) entry which is preliminary data.</text>
</comment>